<evidence type="ECO:0000256" key="4">
    <source>
        <dbReference type="ARBA" id="ARBA00023163"/>
    </source>
</evidence>
<dbReference type="GO" id="GO:0008270">
    <property type="term" value="F:zinc ion binding"/>
    <property type="evidence" value="ECO:0007669"/>
    <property type="project" value="InterPro"/>
</dbReference>
<dbReference type="EMBL" id="SWFS01000090">
    <property type="protein sequence ID" value="KAA8916671.1"/>
    <property type="molecule type" value="Genomic_DNA"/>
</dbReference>
<dbReference type="PROSITE" id="PS00463">
    <property type="entry name" value="ZN2_CY6_FUNGAL_1"/>
    <property type="match status" value="1"/>
</dbReference>
<evidence type="ECO:0000259" key="7">
    <source>
        <dbReference type="PROSITE" id="PS50048"/>
    </source>
</evidence>
<dbReference type="PANTHER" id="PTHR31845">
    <property type="entry name" value="FINGER DOMAIN PROTEIN, PUTATIVE-RELATED"/>
    <property type="match status" value="1"/>
</dbReference>
<feature type="compositionally biased region" description="Basic and acidic residues" evidence="6">
    <location>
        <begin position="623"/>
        <end position="636"/>
    </location>
</feature>
<dbReference type="SUPFAM" id="SSF57701">
    <property type="entry name" value="Zn2/Cys6 DNA-binding domain"/>
    <property type="match status" value="1"/>
</dbReference>
<keyword evidence="4" id="KW-0804">Transcription</keyword>
<proteinExistence type="predicted"/>
<dbReference type="InterPro" id="IPR036864">
    <property type="entry name" value="Zn2-C6_fun-type_DNA-bd_sf"/>
</dbReference>
<organism evidence="8 9">
    <name type="scientific">Trichomonascus ciferrii</name>
    <dbReference type="NCBI Taxonomy" id="44093"/>
    <lineage>
        <taxon>Eukaryota</taxon>
        <taxon>Fungi</taxon>
        <taxon>Dikarya</taxon>
        <taxon>Ascomycota</taxon>
        <taxon>Saccharomycotina</taxon>
        <taxon>Dipodascomycetes</taxon>
        <taxon>Dipodascales</taxon>
        <taxon>Trichomonascaceae</taxon>
        <taxon>Trichomonascus</taxon>
        <taxon>Trichomonascus ciferrii complex</taxon>
    </lineage>
</organism>
<gene>
    <name evidence="8" type="ORF">TRICI_001169</name>
</gene>
<evidence type="ECO:0000313" key="8">
    <source>
        <dbReference type="EMBL" id="KAA8916671.1"/>
    </source>
</evidence>
<dbReference type="Proteomes" id="UP000761534">
    <property type="component" value="Unassembled WGS sequence"/>
</dbReference>
<comment type="subcellular location">
    <subcellularLocation>
        <location evidence="1">Nucleus</location>
    </subcellularLocation>
</comment>
<dbReference type="GO" id="GO:0005634">
    <property type="term" value="C:nucleus"/>
    <property type="evidence" value="ECO:0007669"/>
    <property type="project" value="UniProtKB-SubCell"/>
</dbReference>
<reference evidence="8" key="1">
    <citation type="journal article" date="2019" name="G3 (Bethesda)">
        <title>Genome Assemblies of Two Rare Opportunistic Yeast Pathogens: Diutina rugosa (syn. Candida rugosa) and Trichomonascus ciferrii (syn. Candida ciferrii).</title>
        <authorList>
            <person name="Mixao V."/>
            <person name="Saus E."/>
            <person name="Hansen A.P."/>
            <person name="Lass-Florl C."/>
            <person name="Gabaldon T."/>
        </authorList>
    </citation>
    <scope>NUCLEOTIDE SEQUENCE</scope>
    <source>
        <strain evidence="8">CBS 4856</strain>
    </source>
</reference>
<evidence type="ECO:0000256" key="3">
    <source>
        <dbReference type="ARBA" id="ARBA00023125"/>
    </source>
</evidence>
<dbReference type="VEuPathDB" id="FungiDB:TRICI_001169"/>
<sequence>MPLAGPVGNVKFADTWRRRHACQKCRKSKVRCEYDIPGSVTCKRCTKAGVKCIVDHDNEQSAGGFPGAIANRSSAEENARLARIRELENTFANVKLELSALKGTEPAEQTNSSNGIGVGSNSMQVDNVVQGAVDLGLIIATDARRYFEMALENSVLLYVPFGSSIVQDFDRCCEEQPLVALAIILGIAGFNMLEGVAKLQNYFDTVFAERAFVQSSLSLDAIRALLILCLFVQPWPSIKINFYLTTAISIATTLTLGDEKDITDIHNSPVESEEWDTARQRLQMLMSLHLCAIAIAINTDNSQFFSMLPVSSTCYDALHMHGYREDKLLVQTVKMLLVGKASIASMTNFDSYKQSSSNIQRRLDNEKKKLGEMLDSTTYLLTPEERQKTDCWAITPFLAFDFQMRLALNEAALNKLIFRDDGEPEDRGIVMNVVNEIISICRFMIDGFVNLINRNVMVPKYVYVRSAQAVVALARVSMILRGLNEEAPPEITTEIDRVLLIWRNGSKVSYSMQNMHSVHQKIERILELRQLKNFEGKQSKPESTARSVSEVMKDVIRRVQVTRGLTRRQKRRRVEAEYWNSSSEFNCSETINSGTGQQLNKIIDGQRETVDRPSLMPDTNSDSLDKSEKFTKSDDQERMDKLLSELFSEIGDVDI</sequence>
<dbReference type="InterPro" id="IPR001138">
    <property type="entry name" value="Zn2Cys6_DnaBD"/>
</dbReference>
<dbReference type="CDD" id="cd00067">
    <property type="entry name" value="GAL4"/>
    <property type="match status" value="1"/>
</dbReference>
<dbReference type="SMART" id="SM00066">
    <property type="entry name" value="GAL4"/>
    <property type="match status" value="1"/>
</dbReference>
<comment type="caution">
    <text evidence="8">The sequence shown here is derived from an EMBL/GenBank/DDBJ whole genome shotgun (WGS) entry which is preliminary data.</text>
</comment>
<evidence type="ECO:0000313" key="9">
    <source>
        <dbReference type="Proteomes" id="UP000761534"/>
    </source>
</evidence>
<dbReference type="PANTHER" id="PTHR31845:SF10">
    <property type="entry name" value="ZN(II)2CYS6 TRANSCRIPTION FACTOR (EUROFUNG)"/>
    <property type="match status" value="1"/>
</dbReference>
<dbReference type="Gene3D" id="4.10.240.10">
    <property type="entry name" value="Zn(2)-C6 fungal-type DNA-binding domain"/>
    <property type="match status" value="1"/>
</dbReference>
<keyword evidence="5" id="KW-0539">Nucleus</keyword>
<feature type="region of interest" description="Disordered" evidence="6">
    <location>
        <begin position="607"/>
        <end position="636"/>
    </location>
</feature>
<accession>A0A642VA20</accession>
<dbReference type="AlphaFoldDB" id="A0A642VA20"/>
<dbReference type="GO" id="GO:0000981">
    <property type="term" value="F:DNA-binding transcription factor activity, RNA polymerase II-specific"/>
    <property type="evidence" value="ECO:0007669"/>
    <property type="project" value="InterPro"/>
</dbReference>
<evidence type="ECO:0000256" key="5">
    <source>
        <dbReference type="ARBA" id="ARBA00023242"/>
    </source>
</evidence>
<keyword evidence="3" id="KW-0238">DNA-binding</keyword>
<dbReference type="Pfam" id="PF00172">
    <property type="entry name" value="Zn_clus"/>
    <property type="match status" value="1"/>
</dbReference>
<keyword evidence="9" id="KW-1185">Reference proteome</keyword>
<dbReference type="OrthoDB" id="4222821at2759"/>
<keyword evidence="2" id="KW-0805">Transcription regulation</keyword>
<evidence type="ECO:0000256" key="1">
    <source>
        <dbReference type="ARBA" id="ARBA00004123"/>
    </source>
</evidence>
<feature type="domain" description="Zn(2)-C6 fungal-type" evidence="7">
    <location>
        <begin position="21"/>
        <end position="54"/>
    </location>
</feature>
<evidence type="ECO:0000256" key="2">
    <source>
        <dbReference type="ARBA" id="ARBA00023015"/>
    </source>
</evidence>
<name>A0A642VA20_9ASCO</name>
<dbReference type="PROSITE" id="PS50048">
    <property type="entry name" value="ZN2_CY6_FUNGAL_2"/>
    <property type="match status" value="1"/>
</dbReference>
<evidence type="ECO:0000256" key="6">
    <source>
        <dbReference type="SAM" id="MobiDB-lite"/>
    </source>
</evidence>
<dbReference type="InterPro" id="IPR051089">
    <property type="entry name" value="prtT"/>
</dbReference>
<protein>
    <recommendedName>
        <fullName evidence="7">Zn(2)-C6 fungal-type domain-containing protein</fullName>
    </recommendedName>
</protein>
<dbReference type="GO" id="GO:0000976">
    <property type="term" value="F:transcription cis-regulatory region binding"/>
    <property type="evidence" value="ECO:0007669"/>
    <property type="project" value="TreeGrafter"/>
</dbReference>